<dbReference type="Proteomes" id="UP000708208">
    <property type="component" value="Unassembled WGS sequence"/>
</dbReference>
<feature type="transmembrane region" description="Helical" evidence="5">
    <location>
        <begin position="144"/>
        <end position="168"/>
    </location>
</feature>
<comment type="caution">
    <text evidence="6">The sequence shown here is derived from an EMBL/GenBank/DDBJ whole genome shotgun (WGS) entry which is preliminary data.</text>
</comment>
<dbReference type="GO" id="GO:0005918">
    <property type="term" value="C:septate junction"/>
    <property type="evidence" value="ECO:0007669"/>
    <property type="project" value="TreeGrafter"/>
</dbReference>
<keyword evidence="4 5" id="KW-0472">Membrane</keyword>
<dbReference type="GO" id="GO:0019991">
    <property type="term" value="P:septate junction assembly"/>
    <property type="evidence" value="ECO:0007669"/>
    <property type="project" value="TreeGrafter"/>
</dbReference>
<name>A0A8J2LIG0_9HEXA</name>
<sequence length="249" mass="28621">MSRLSSAHDQAEKYEVQIPKPSSALVTGGICTYIGGIFLLFAFASPYWLVSWQYTFSPFKRMGLWEFCFDKYRHPHFQYDKLFSGCHYIFSDYFMIIREWILPGWLMTVQAFFTLAFMASFGVQAILALLVTRWPLKIVMRNEGLLILISCGGNAAASFLIFLSVSIFGGQCYRRDWLPYPNFNYLSWAFAFAIISMFIHGLAALILYGEYQAAKIRRHEEDHLVMSTRHHHGAASGMSNPSSESHHYV</sequence>
<dbReference type="OrthoDB" id="6140671at2759"/>
<feature type="transmembrane region" description="Helical" evidence="5">
    <location>
        <begin position="24"/>
        <end position="49"/>
    </location>
</feature>
<dbReference type="GO" id="GO:0035151">
    <property type="term" value="P:regulation of tube size, open tracheal system"/>
    <property type="evidence" value="ECO:0007669"/>
    <property type="project" value="TreeGrafter"/>
</dbReference>
<feature type="transmembrane region" description="Helical" evidence="5">
    <location>
        <begin position="188"/>
        <end position="208"/>
    </location>
</feature>
<dbReference type="Pfam" id="PF13903">
    <property type="entry name" value="Claudin_2"/>
    <property type="match status" value="1"/>
</dbReference>
<dbReference type="AlphaFoldDB" id="A0A8J2LIG0"/>
<evidence type="ECO:0000313" key="7">
    <source>
        <dbReference type="Proteomes" id="UP000708208"/>
    </source>
</evidence>
<evidence type="ECO:0000256" key="3">
    <source>
        <dbReference type="ARBA" id="ARBA00022989"/>
    </source>
</evidence>
<comment type="subcellular location">
    <subcellularLocation>
        <location evidence="1">Membrane</location>
        <topology evidence="1">Multi-pass membrane protein</topology>
    </subcellularLocation>
</comment>
<protein>
    <submittedName>
        <fullName evidence="6">Uncharacterized protein</fullName>
    </submittedName>
</protein>
<reference evidence="6" key="1">
    <citation type="submission" date="2021-06" db="EMBL/GenBank/DDBJ databases">
        <authorList>
            <person name="Hodson N. C."/>
            <person name="Mongue J. A."/>
            <person name="Jaron S. K."/>
        </authorList>
    </citation>
    <scope>NUCLEOTIDE SEQUENCE</scope>
</reference>
<keyword evidence="7" id="KW-1185">Reference proteome</keyword>
<evidence type="ECO:0000256" key="2">
    <source>
        <dbReference type="ARBA" id="ARBA00022692"/>
    </source>
</evidence>
<keyword evidence="3 5" id="KW-1133">Transmembrane helix</keyword>
<feature type="transmembrane region" description="Helical" evidence="5">
    <location>
        <begin position="111"/>
        <end position="132"/>
    </location>
</feature>
<evidence type="ECO:0000256" key="5">
    <source>
        <dbReference type="SAM" id="Phobius"/>
    </source>
</evidence>
<evidence type="ECO:0000256" key="4">
    <source>
        <dbReference type="ARBA" id="ARBA00023136"/>
    </source>
</evidence>
<dbReference type="EMBL" id="CAJVCH010527548">
    <property type="protein sequence ID" value="CAG7822815.1"/>
    <property type="molecule type" value="Genomic_DNA"/>
</dbReference>
<dbReference type="PANTHER" id="PTHR21284:SF12">
    <property type="entry name" value="EG:80H7.2 PROTEIN"/>
    <property type="match status" value="1"/>
</dbReference>
<evidence type="ECO:0000256" key="1">
    <source>
        <dbReference type="ARBA" id="ARBA00004141"/>
    </source>
</evidence>
<dbReference type="GO" id="GO:0016020">
    <property type="term" value="C:membrane"/>
    <property type="evidence" value="ECO:0007669"/>
    <property type="project" value="UniProtKB-SubCell"/>
</dbReference>
<dbReference type="InterPro" id="IPR004031">
    <property type="entry name" value="PMP22/EMP/MP20/Claudin"/>
</dbReference>
<dbReference type="PANTHER" id="PTHR21284">
    <property type="entry name" value="EG:80H7.2 PROTEIN"/>
    <property type="match status" value="1"/>
</dbReference>
<keyword evidence="2 5" id="KW-0812">Transmembrane</keyword>
<evidence type="ECO:0000313" key="6">
    <source>
        <dbReference type="EMBL" id="CAG7822815.1"/>
    </source>
</evidence>
<proteinExistence type="predicted"/>
<gene>
    <name evidence="6" type="ORF">AFUS01_LOCUS33066</name>
</gene>
<accession>A0A8J2LIG0</accession>
<organism evidence="6 7">
    <name type="scientific">Allacma fusca</name>
    <dbReference type="NCBI Taxonomy" id="39272"/>
    <lineage>
        <taxon>Eukaryota</taxon>
        <taxon>Metazoa</taxon>
        <taxon>Ecdysozoa</taxon>
        <taxon>Arthropoda</taxon>
        <taxon>Hexapoda</taxon>
        <taxon>Collembola</taxon>
        <taxon>Symphypleona</taxon>
        <taxon>Sminthuridae</taxon>
        <taxon>Allacma</taxon>
    </lineage>
</organism>